<accession>A0A285NK22</accession>
<dbReference type="OrthoDB" id="9819255at2"/>
<keyword evidence="2" id="KW-1185">Reference proteome</keyword>
<dbReference type="EMBL" id="OBEI01000004">
    <property type="protein sequence ID" value="SNZ08226.1"/>
    <property type="molecule type" value="Genomic_DNA"/>
</dbReference>
<dbReference type="Proteomes" id="UP000219036">
    <property type="component" value="Unassembled WGS sequence"/>
</dbReference>
<organism evidence="1 2">
    <name type="scientific">Persephonella hydrogeniphila</name>
    <dbReference type="NCBI Taxonomy" id="198703"/>
    <lineage>
        <taxon>Bacteria</taxon>
        <taxon>Pseudomonadati</taxon>
        <taxon>Aquificota</taxon>
        <taxon>Aquificia</taxon>
        <taxon>Aquificales</taxon>
        <taxon>Hydrogenothermaceae</taxon>
        <taxon>Persephonella</taxon>
    </lineage>
</organism>
<dbReference type="AlphaFoldDB" id="A0A285NK22"/>
<proteinExistence type="predicted"/>
<protein>
    <submittedName>
        <fullName evidence="1">Uncharacterized protein</fullName>
    </submittedName>
</protein>
<dbReference type="RefSeq" id="WP_097000394.1">
    <property type="nucleotide sequence ID" value="NZ_OBEI01000004.1"/>
</dbReference>
<reference evidence="2" key="1">
    <citation type="submission" date="2017-09" db="EMBL/GenBank/DDBJ databases">
        <authorList>
            <person name="Varghese N."/>
            <person name="Submissions S."/>
        </authorList>
    </citation>
    <scope>NUCLEOTIDE SEQUENCE [LARGE SCALE GENOMIC DNA]</scope>
    <source>
        <strain evidence="2">DSM 15103</strain>
    </source>
</reference>
<sequence>MGILIKGKVQAAAILSDSKLQAQFIDALDSYMKAGLYGPDGLPIPREQGIKLLQQKLQAATQMPPEAMKPPRPVVVNIDEDIVPEYDDRWMKIFKAVESTSDSETYEAGEQSISFEELKPGGRIKFTHAASGKVVTVRNITYAAGVGLLRTWFEDNKWWKIEDVTRKAKEQAVVDKAAAMFNLIKNTNYDTVAYSTSWIKTLNTAWAKLLRKLKKDSIRRPIVVAPVEVAAELIQAKKDSTVAGQRGERLTFDFDIIDTVHYDPAGPVDLVIPKKDQYYQHRQSLQVDRDFDISSQEINLAYTERYNGVVLSNKYGIRITL</sequence>
<name>A0A285NK22_9AQUI</name>
<evidence type="ECO:0000313" key="2">
    <source>
        <dbReference type="Proteomes" id="UP000219036"/>
    </source>
</evidence>
<evidence type="ECO:0000313" key="1">
    <source>
        <dbReference type="EMBL" id="SNZ08226.1"/>
    </source>
</evidence>
<gene>
    <name evidence="1" type="ORF">SAMN06265182_1222</name>
</gene>